<keyword evidence="7" id="KW-0812">Transmembrane</keyword>
<reference evidence="9 10" key="1">
    <citation type="submission" date="2016-02" db="EMBL/GenBank/DDBJ databases">
        <authorList>
            <person name="Wen L."/>
            <person name="He K."/>
            <person name="Yang H."/>
        </authorList>
    </citation>
    <scope>NUCLEOTIDE SEQUENCE [LARGE SCALE GENOMIC DNA]</scope>
    <source>
        <strain evidence="9 10">CMW7778B</strain>
    </source>
</reference>
<evidence type="ECO:0000259" key="8">
    <source>
        <dbReference type="Pfam" id="PF00746"/>
    </source>
</evidence>
<dbReference type="PATRIC" id="fig|2702.101.peg.944"/>
<protein>
    <submittedName>
        <fullName evidence="9">LPXTG-motif protein cell wall anchor domain protein</fullName>
    </submittedName>
</protein>
<evidence type="ECO:0000256" key="4">
    <source>
        <dbReference type="ARBA" id="ARBA00023088"/>
    </source>
</evidence>
<evidence type="ECO:0000256" key="1">
    <source>
        <dbReference type="ARBA" id="ARBA00022512"/>
    </source>
</evidence>
<feature type="compositionally biased region" description="Polar residues" evidence="6">
    <location>
        <begin position="720"/>
        <end position="735"/>
    </location>
</feature>
<evidence type="ECO:0000256" key="6">
    <source>
        <dbReference type="SAM" id="MobiDB-lite"/>
    </source>
</evidence>
<feature type="compositionally biased region" description="Pro residues" evidence="6">
    <location>
        <begin position="575"/>
        <end position="584"/>
    </location>
</feature>
<evidence type="ECO:0000256" key="3">
    <source>
        <dbReference type="ARBA" id="ARBA00022729"/>
    </source>
</evidence>
<evidence type="ECO:0000256" key="7">
    <source>
        <dbReference type="SAM" id="Phobius"/>
    </source>
</evidence>
<dbReference type="AlphaFoldDB" id="A0A135Z4T1"/>
<comment type="caution">
    <text evidence="9">The sequence shown here is derived from an EMBL/GenBank/DDBJ whole genome shotgun (WGS) entry which is preliminary data.</text>
</comment>
<feature type="coiled-coil region" evidence="5">
    <location>
        <begin position="439"/>
        <end position="501"/>
    </location>
</feature>
<feature type="region of interest" description="Disordered" evidence="6">
    <location>
        <begin position="567"/>
        <end position="587"/>
    </location>
</feature>
<dbReference type="EMBL" id="LSRC01000040">
    <property type="protein sequence ID" value="KXI16648.1"/>
    <property type="molecule type" value="Genomic_DNA"/>
</dbReference>
<name>A0A135Z4T1_GARVA</name>
<keyword evidence="2" id="KW-0964">Secreted</keyword>
<keyword evidence="1" id="KW-0134">Cell wall</keyword>
<feature type="transmembrane region" description="Helical" evidence="7">
    <location>
        <begin position="826"/>
        <end position="846"/>
    </location>
</feature>
<organism evidence="9 10">
    <name type="scientific">Gardnerella vaginalis</name>
    <dbReference type="NCBI Taxonomy" id="2702"/>
    <lineage>
        <taxon>Bacteria</taxon>
        <taxon>Bacillati</taxon>
        <taxon>Actinomycetota</taxon>
        <taxon>Actinomycetes</taxon>
        <taxon>Bifidobacteriales</taxon>
        <taxon>Bifidobacteriaceae</taxon>
        <taxon>Gardnerella</taxon>
    </lineage>
</organism>
<dbReference type="Gene3D" id="1.20.1270.90">
    <property type="entry name" value="AF1782-like"/>
    <property type="match status" value="1"/>
</dbReference>
<dbReference type="Proteomes" id="UP000070505">
    <property type="component" value="Unassembled WGS sequence"/>
</dbReference>
<sequence>MVMTVSGLRGYSSSRILRTLIREKEEERKIMLNKKAIAAFAAGATLVSGLAIAAPALAVQTNGDSNVVQSNQATKLDNVVFNFKVGDKDHKTKPITLYKNGDKYGTEKSDINYTATQITSGLLAQVQNDLTPAQGDSVVDTGTIGTITYPANINSGENTVTVAVTYHTDFSDSDVTAMADLVDFKTFEATLKQQKKKISPAQKALFDAERAKVTVTKLDNVVLNFKVGDKDHKTKPITLYKIGNKYSADEHADGGWKTVSEIGAGLLAQVQNDLTPAQGDSVVDTGTIGTITYPANINSGENTVTVAVTYHTDFSDSDVTAMADLVDFKTFEATLKQQKKKISPAQKALFDAERAKVEEAISKDKARKDALIAEAERFGLPKNVIDSLKDYAKYKESAAVAKLLEQGKKAAIEELAKKADAEDLHFIANLIRNSKKSTLTALKNLLKEAEIAKRHTNNAVAPAINNVPAYDIADLFKGLTYEQAKALYDEMNANAEAAKKDAKDGKLDADTVKLLAQAKAAFQKIVKATIEEIAKQAEKEGFAFAAKQIRNAKTVEGAQAVLDVARASKKQQPNPVVPPTPVPSAPQTAKGEALVQPELPELSAADLFKGLTYDEAKALYEEMLKNAADAGVNAGKVADRDNEDPTARLLAQAKAKIEQMAKDEIENIAKQAEKEGFTFVAKYIRKAKTVEGARALLAEAEKSKPVPPTPPTPPTPTTPASETSSDSPVSENESTTVDKGELNVQIKGAESDLAAAGNAAGVAQAKAALKAVLADAKKVAADSNATQAQVDAAARKLADARKALADAKAHSGESTGKNKLPNTGSAMTFVGMFAAMVAAAGVVLFAGKRRGVSRHCNM</sequence>
<proteinExistence type="predicted"/>
<keyword evidence="7" id="KW-0472">Membrane</keyword>
<gene>
    <name evidence="9" type="ORF">HMPREF3230_00963</name>
</gene>
<accession>A0A135Z4T1</accession>
<evidence type="ECO:0000256" key="2">
    <source>
        <dbReference type="ARBA" id="ARBA00022525"/>
    </source>
</evidence>
<evidence type="ECO:0000313" key="9">
    <source>
        <dbReference type="EMBL" id="KXI16648.1"/>
    </source>
</evidence>
<keyword evidence="3" id="KW-0732">Signal</keyword>
<feature type="region of interest" description="Disordered" evidence="6">
    <location>
        <begin position="698"/>
        <end position="741"/>
    </location>
</feature>
<keyword evidence="4" id="KW-0572">Peptidoglycan-anchor</keyword>
<keyword evidence="7" id="KW-1133">Transmembrane helix</keyword>
<keyword evidence="5" id="KW-0175">Coiled coil</keyword>
<dbReference type="RefSeq" id="WP_230955921.1">
    <property type="nucleotide sequence ID" value="NZ_KQ961869.1"/>
</dbReference>
<dbReference type="Pfam" id="PF00746">
    <property type="entry name" value="Gram_pos_anchor"/>
    <property type="match status" value="1"/>
</dbReference>
<evidence type="ECO:0000256" key="5">
    <source>
        <dbReference type="SAM" id="Coils"/>
    </source>
</evidence>
<evidence type="ECO:0000313" key="10">
    <source>
        <dbReference type="Proteomes" id="UP000070505"/>
    </source>
</evidence>
<dbReference type="InterPro" id="IPR019931">
    <property type="entry name" value="LPXTG_anchor"/>
</dbReference>
<dbReference type="NCBIfam" id="TIGR01167">
    <property type="entry name" value="LPXTG_anchor"/>
    <property type="match status" value="1"/>
</dbReference>
<feature type="domain" description="Gram-positive cocci surface proteins LPxTG" evidence="8">
    <location>
        <begin position="813"/>
        <end position="850"/>
    </location>
</feature>
<feature type="compositionally biased region" description="Pro residues" evidence="6">
    <location>
        <begin position="705"/>
        <end position="717"/>
    </location>
</feature>